<comment type="caution">
    <text evidence="2">The sequence shown here is derived from an EMBL/GenBank/DDBJ whole genome shotgun (WGS) entry which is preliminary data.</text>
</comment>
<feature type="region of interest" description="Disordered" evidence="1">
    <location>
        <begin position="1"/>
        <end position="33"/>
    </location>
</feature>
<protein>
    <submittedName>
        <fullName evidence="2">Uncharacterized protein</fullName>
    </submittedName>
</protein>
<reference evidence="2" key="2">
    <citation type="submission" date="2023-06" db="EMBL/GenBank/DDBJ databases">
        <authorList>
            <person name="Swenson N.G."/>
            <person name="Wegrzyn J.L."/>
            <person name="Mcevoy S.L."/>
        </authorList>
    </citation>
    <scope>NUCLEOTIDE SEQUENCE</scope>
    <source>
        <strain evidence="2">NS2018</strain>
        <tissue evidence="2">Leaf</tissue>
    </source>
</reference>
<evidence type="ECO:0000256" key="1">
    <source>
        <dbReference type="SAM" id="MobiDB-lite"/>
    </source>
</evidence>
<evidence type="ECO:0000313" key="2">
    <source>
        <dbReference type="EMBL" id="KAK0577799.1"/>
    </source>
</evidence>
<reference evidence="2" key="1">
    <citation type="journal article" date="2022" name="Plant J.">
        <title>Strategies of tolerance reflected in two North American maple genomes.</title>
        <authorList>
            <person name="McEvoy S.L."/>
            <person name="Sezen U.U."/>
            <person name="Trouern-Trend A."/>
            <person name="McMahon S.M."/>
            <person name="Schaberg P.G."/>
            <person name="Yang J."/>
            <person name="Wegrzyn J.L."/>
            <person name="Swenson N.G."/>
        </authorList>
    </citation>
    <scope>NUCLEOTIDE SEQUENCE</scope>
    <source>
        <strain evidence="2">NS2018</strain>
    </source>
</reference>
<dbReference type="Proteomes" id="UP001168877">
    <property type="component" value="Unassembled WGS sequence"/>
</dbReference>
<name>A0AA39RTD6_ACESA</name>
<evidence type="ECO:0000313" key="3">
    <source>
        <dbReference type="Proteomes" id="UP001168877"/>
    </source>
</evidence>
<accession>A0AA39RTD6</accession>
<feature type="compositionally biased region" description="Polar residues" evidence="1">
    <location>
        <begin position="1"/>
        <end position="13"/>
    </location>
</feature>
<dbReference type="AlphaFoldDB" id="A0AA39RTD6"/>
<organism evidence="2 3">
    <name type="scientific">Acer saccharum</name>
    <name type="common">Sugar maple</name>
    <dbReference type="NCBI Taxonomy" id="4024"/>
    <lineage>
        <taxon>Eukaryota</taxon>
        <taxon>Viridiplantae</taxon>
        <taxon>Streptophyta</taxon>
        <taxon>Embryophyta</taxon>
        <taxon>Tracheophyta</taxon>
        <taxon>Spermatophyta</taxon>
        <taxon>Magnoliopsida</taxon>
        <taxon>eudicotyledons</taxon>
        <taxon>Gunneridae</taxon>
        <taxon>Pentapetalae</taxon>
        <taxon>rosids</taxon>
        <taxon>malvids</taxon>
        <taxon>Sapindales</taxon>
        <taxon>Sapindaceae</taxon>
        <taxon>Hippocastanoideae</taxon>
        <taxon>Acereae</taxon>
        <taxon>Acer</taxon>
    </lineage>
</organism>
<keyword evidence="3" id="KW-1185">Reference proteome</keyword>
<dbReference type="EMBL" id="JAUESC010000385">
    <property type="protein sequence ID" value="KAK0577799.1"/>
    <property type="molecule type" value="Genomic_DNA"/>
</dbReference>
<feature type="compositionally biased region" description="Low complexity" evidence="1">
    <location>
        <begin position="15"/>
        <end position="30"/>
    </location>
</feature>
<proteinExistence type="predicted"/>
<sequence>MAWCSTPGQTRVTLASPSSSSSSSSSASAPTTIPRSNATELALPRIAIRWDPVWEACGVEWTGCPEEKPCDDLDVVARSTMSASRKKIYGFAGDSVVCCQWGICRGDPKKGDSKRGSRMKDSEGTVEEVLREPCVRGHPRRGVKRIFWSDPVEEILRGSLRGHPVEFCWIDPKRGVF</sequence>
<gene>
    <name evidence="2" type="ORF">LWI29_000328</name>
</gene>